<dbReference type="GO" id="GO:0071562">
    <property type="term" value="P:nucleus-vacuole junction assembly"/>
    <property type="evidence" value="ECO:0007669"/>
    <property type="project" value="InterPro"/>
</dbReference>
<evidence type="ECO:0000256" key="1">
    <source>
        <dbReference type="ARBA" id="ARBA00004592"/>
    </source>
</evidence>
<dbReference type="SUPFAM" id="SSF48371">
    <property type="entry name" value="ARM repeat"/>
    <property type="match status" value="1"/>
</dbReference>
<evidence type="ECO:0000313" key="17">
    <source>
        <dbReference type="EMBL" id="MCL7024623.1"/>
    </source>
</evidence>
<evidence type="ECO:0000256" key="14">
    <source>
        <dbReference type="SAM" id="Coils"/>
    </source>
</evidence>
<evidence type="ECO:0000259" key="16">
    <source>
        <dbReference type="PROSITE" id="PS50067"/>
    </source>
</evidence>
<dbReference type="GO" id="GO:0005774">
    <property type="term" value="C:vacuolar membrane"/>
    <property type="evidence" value="ECO:0007669"/>
    <property type="project" value="UniProtKB-SubCell"/>
</dbReference>
<dbReference type="PANTHER" id="PTHR47249">
    <property type="entry name" value="VACUOLAR PROTEIN 8"/>
    <property type="match status" value="1"/>
</dbReference>
<feature type="repeat" description="ARM" evidence="11">
    <location>
        <begin position="379"/>
        <end position="421"/>
    </location>
</feature>
<evidence type="ECO:0000256" key="11">
    <source>
        <dbReference type="PROSITE-ProRule" id="PRU00259"/>
    </source>
</evidence>
<keyword evidence="5" id="KW-0677">Repeat</keyword>
<dbReference type="SUPFAM" id="SSF52540">
    <property type="entry name" value="P-loop containing nucleoside triphosphate hydrolases"/>
    <property type="match status" value="1"/>
</dbReference>
<protein>
    <recommendedName>
        <fullName evidence="13">Kinesin-like protein</fullName>
    </recommendedName>
</protein>
<dbReference type="PANTHER" id="PTHR47249:SF1">
    <property type="entry name" value="VACUOLAR PROTEIN 8"/>
    <property type="match status" value="1"/>
</dbReference>
<dbReference type="EMBL" id="JAJJMA010036496">
    <property type="protein sequence ID" value="MCL7024623.1"/>
    <property type="molecule type" value="Genomic_DNA"/>
</dbReference>
<evidence type="ECO:0000313" key="18">
    <source>
        <dbReference type="Proteomes" id="UP001177140"/>
    </source>
</evidence>
<dbReference type="PROSITE" id="PS50067">
    <property type="entry name" value="KINESIN_MOTOR_2"/>
    <property type="match status" value="1"/>
</dbReference>
<dbReference type="AlphaFoldDB" id="A0AA41RYN8"/>
<dbReference type="InterPro" id="IPR001752">
    <property type="entry name" value="Kinesin_motor_dom"/>
</dbReference>
<dbReference type="Pfam" id="PF00225">
    <property type="entry name" value="Kinesin"/>
    <property type="match status" value="1"/>
</dbReference>
<feature type="non-terminal residue" evidence="17">
    <location>
        <position position="637"/>
    </location>
</feature>
<dbReference type="PRINTS" id="PR00380">
    <property type="entry name" value="KINESINHEAVY"/>
</dbReference>
<dbReference type="GO" id="GO:0003777">
    <property type="term" value="F:microtubule motor activity"/>
    <property type="evidence" value="ECO:0007669"/>
    <property type="project" value="InterPro"/>
</dbReference>
<evidence type="ECO:0000256" key="8">
    <source>
        <dbReference type="ARBA" id="ARBA00023136"/>
    </source>
</evidence>
<evidence type="ECO:0000256" key="6">
    <source>
        <dbReference type="ARBA" id="ARBA00022741"/>
    </source>
</evidence>
<keyword evidence="9 13" id="KW-0505">Motor protein</keyword>
<keyword evidence="13" id="KW-0493">Microtubule</keyword>
<evidence type="ECO:0000256" key="3">
    <source>
        <dbReference type="ARBA" id="ARBA00010103"/>
    </source>
</evidence>
<sequence>VNVRRSVKGREAAISSENGNTSHLVKNSKPGVVRKGKLVVVDLAGSERIDKSGSEGHTLEEAKSINLSLSALGKCINALAENSSHVPVRDSKLTRLLRDSFGGTARTSLIVTIGPSPRHRGETSSTIMFGQRAMKVENMVKIKEEFDYKSLSRRLDIQLDRLIAEHERQQKVFRDELERIAVEAHDRVSEAERNYSEALENERLQHQKDYKESIKKLEEQWALNQQLRDKEKEDLESRREGPSAAASKEIAELKQLLQNEINSRKAAEQETNTVKAQLAQWKRSEAAGNAEILKLRKMLEEEAHQKEKLEEEITILRSQLLQMSYEADETRRSLDRGDRGGSGNGFTGLDSLVSQVRQSQINESGNGQKASIAKLFEQVGLQKILTLLESEDADVRIHAVKVVANLAAEEANQEKIVEAGGLTSLLMLLRSSEDEMIRRVAAGAIANLAMNETNQELIMSQGGISLLSITASDADDPQTLRMVAGAIANLCGNDKLQTKLRAEGGIKALLGMVRCAHPDVLAQVARGIANFAKCESRAATQGSKSGKSLLIDDGALPWIVQNANNEASPIRRHIELALCHLAQHEVNAKDMISGGALWELVRISRDCSRADIRTLAHRTLTSSPIFQAELRRLRIDC</sequence>
<evidence type="ECO:0000256" key="7">
    <source>
        <dbReference type="ARBA" id="ARBA00022840"/>
    </source>
</evidence>
<dbReference type="InterPro" id="IPR036961">
    <property type="entry name" value="Kinesin_motor_dom_sf"/>
</dbReference>
<feature type="compositionally biased region" description="Polar residues" evidence="15">
    <location>
        <begin position="15"/>
        <end position="25"/>
    </location>
</feature>
<accession>A0AA41RYN8</accession>
<dbReference type="Proteomes" id="UP001177140">
    <property type="component" value="Unassembled WGS sequence"/>
</dbReference>
<keyword evidence="10" id="KW-0449">Lipoprotein</keyword>
<keyword evidence="18" id="KW-1185">Reference proteome</keyword>
<evidence type="ECO:0000256" key="9">
    <source>
        <dbReference type="ARBA" id="ARBA00023175"/>
    </source>
</evidence>
<organism evidence="17 18">
    <name type="scientific">Papaver nudicaule</name>
    <name type="common">Iceland poppy</name>
    <dbReference type="NCBI Taxonomy" id="74823"/>
    <lineage>
        <taxon>Eukaryota</taxon>
        <taxon>Viridiplantae</taxon>
        <taxon>Streptophyta</taxon>
        <taxon>Embryophyta</taxon>
        <taxon>Tracheophyta</taxon>
        <taxon>Spermatophyta</taxon>
        <taxon>Magnoliopsida</taxon>
        <taxon>Ranunculales</taxon>
        <taxon>Papaveraceae</taxon>
        <taxon>Papaveroideae</taxon>
        <taxon>Papaver</taxon>
    </lineage>
</organism>
<gene>
    <name evidence="17" type="ORF">MKW94_017658</name>
</gene>
<dbReference type="InterPro" id="IPR011989">
    <property type="entry name" value="ARM-like"/>
</dbReference>
<comment type="caution">
    <text evidence="17">The sequence shown here is derived from an EMBL/GenBank/DDBJ whole genome shotgun (WGS) entry which is preliminary data.</text>
</comment>
<dbReference type="InterPro" id="IPR016024">
    <property type="entry name" value="ARM-type_fold"/>
</dbReference>
<evidence type="ECO:0000256" key="13">
    <source>
        <dbReference type="RuleBase" id="RU000394"/>
    </source>
</evidence>
<dbReference type="SMART" id="SM00129">
    <property type="entry name" value="KISc"/>
    <property type="match status" value="1"/>
</dbReference>
<evidence type="ECO:0000256" key="10">
    <source>
        <dbReference type="ARBA" id="ARBA00023288"/>
    </source>
</evidence>
<dbReference type="GO" id="GO:0005524">
    <property type="term" value="F:ATP binding"/>
    <property type="evidence" value="ECO:0007669"/>
    <property type="project" value="UniProtKB-KW"/>
</dbReference>
<feature type="coiled-coil region" evidence="14">
    <location>
        <begin position="163"/>
        <end position="216"/>
    </location>
</feature>
<dbReference type="PROSITE" id="PS00411">
    <property type="entry name" value="KINESIN_MOTOR_1"/>
    <property type="match status" value="1"/>
</dbReference>
<feature type="region of interest" description="Disordered" evidence="15">
    <location>
        <begin position="228"/>
        <end position="247"/>
    </location>
</feature>
<dbReference type="PROSITE" id="PS50176">
    <property type="entry name" value="ARM_REPEAT"/>
    <property type="match status" value="2"/>
</dbReference>
<dbReference type="FunFam" id="1.25.10.10:FF:000357">
    <property type="entry name" value="Kinesin-like protein"/>
    <property type="match status" value="1"/>
</dbReference>
<dbReference type="Gene3D" id="1.25.10.10">
    <property type="entry name" value="Leucine-rich Repeat Variant"/>
    <property type="match status" value="3"/>
</dbReference>
<dbReference type="GO" id="GO:0007018">
    <property type="term" value="P:microtubule-based movement"/>
    <property type="evidence" value="ECO:0007669"/>
    <property type="project" value="InterPro"/>
</dbReference>
<feature type="compositionally biased region" description="Basic and acidic residues" evidence="15">
    <location>
        <begin position="228"/>
        <end position="241"/>
    </location>
</feature>
<evidence type="ECO:0000256" key="5">
    <source>
        <dbReference type="ARBA" id="ARBA00022737"/>
    </source>
</evidence>
<keyword evidence="6 13" id="KW-0547">Nucleotide-binding</keyword>
<dbReference type="GO" id="GO:0008017">
    <property type="term" value="F:microtubule binding"/>
    <property type="evidence" value="ECO:0007669"/>
    <property type="project" value="InterPro"/>
</dbReference>
<evidence type="ECO:0000256" key="15">
    <source>
        <dbReference type="SAM" id="MobiDB-lite"/>
    </source>
</evidence>
<keyword evidence="7 13" id="KW-0067">ATP-binding</keyword>
<keyword evidence="14" id="KW-0175">Coiled coil</keyword>
<dbReference type="GO" id="GO:0043495">
    <property type="term" value="F:protein-membrane adaptor activity"/>
    <property type="evidence" value="ECO:0007669"/>
    <property type="project" value="InterPro"/>
</dbReference>
<dbReference type="InterPro" id="IPR027417">
    <property type="entry name" value="P-loop_NTPase"/>
</dbReference>
<evidence type="ECO:0000256" key="12">
    <source>
        <dbReference type="PROSITE-ProRule" id="PRU00283"/>
    </source>
</evidence>
<reference evidence="17" key="1">
    <citation type="submission" date="2022-03" db="EMBL/GenBank/DDBJ databases">
        <title>A functionally conserved STORR gene fusion in Papaver species that diverged 16.8 million years ago.</title>
        <authorList>
            <person name="Catania T."/>
        </authorList>
    </citation>
    <scope>NUCLEOTIDE SEQUENCE</scope>
    <source>
        <strain evidence="17">S-191538</strain>
    </source>
</reference>
<dbReference type="InterPro" id="IPR045156">
    <property type="entry name" value="Vac8"/>
</dbReference>
<comment type="similarity">
    <text evidence="3">Belongs to the TRAFAC class myosin-kinesin ATPase superfamily. Kinesin family. Ungrouped subfamily.</text>
</comment>
<evidence type="ECO:0000256" key="2">
    <source>
        <dbReference type="ARBA" id="ARBA00005462"/>
    </source>
</evidence>
<keyword evidence="8" id="KW-0472">Membrane</keyword>
<proteinExistence type="inferred from homology"/>
<evidence type="ECO:0000256" key="4">
    <source>
        <dbReference type="ARBA" id="ARBA00022554"/>
    </source>
</evidence>
<keyword evidence="4" id="KW-0926">Vacuole</keyword>
<comment type="caution">
    <text evidence="12">Lacks conserved residue(s) required for the propagation of feature annotation.</text>
</comment>
<dbReference type="InterPro" id="IPR019821">
    <property type="entry name" value="Kinesin_motor_CS"/>
</dbReference>
<comment type="similarity">
    <text evidence="2">Belongs to the beta-catenin family.</text>
</comment>
<feature type="domain" description="Kinesin motor" evidence="16">
    <location>
        <begin position="1"/>
        <end position="136"/>
    </location>
</feature>
<dbReference type="Gene3D" id="3.40.850.10">
    <property type="entry name" value="Kinesin motor domain"/>
    <property type="match status" value="1"/>
</dbReference>
<dbReference type="GO" id="GO:0005874">
    <property type="term" value="C:microtubule"/>
    <property type="evidence" value="ECO:0007669"/>
    <property type="project" value="UniProtKB-KW"/>
</dbReference>
<comment type="subcellular location">
    <subcellularLocation>
        <location evidence="1">Vacuole membrane</location>
        <topology evidence="1">Lipid-anchor</topology>
    </subcellularLocation>
</comment>
<name>A0AA41RYN8_PAPNU</name>
<dbReference type="InterPro" id="IPR000225">
    <property type="entry name" value="Armadillo"/>
</dbReference>
<feature type="repeat" description="ARM" evidence="11">
    <location>
        <begin position="420"/>
        <end position="463"/>
    </location>
</feature>
<feature type="region of interest" description="Disordered" evidence="15">
    <location>
        <begin position="1"/>
        <end position="28"/>
    </location>
</feature>
<dbReference type="SMART" id="SM00185">
    <property type="entry name" value="ARM"/>
    <property type="match status" value="4"/>
</dbReference>
<dbReference type="Pfam" id="PF00514">
    <property type="entry name" value="Arm"/>
    <property type="match status" value="1"/>
</dbReference>